<sequence length="139" mass="14477">MTIVVDAGLVVSALVDSGPEGTWAEDLLTDRPLAAPHLMPVEAASILRRAALAGAISDDTASMAYTDLQALRVELFPLAPFAGRIWDLRGNVTSYDAWYVALAEHLDCPLATLDTKLAAAPGPRCSFTTPGASAQPSGG</sequence>
<evidence type="ECO:0000256" key="1">
    <source>
        <dbReference type="ARBA" id="ARBA00022649"/>
    </source>
</evidence>
<evidence type="ECO:0000313" key="8">
    <source>
        <dbReference type="EMBL" id="PZF80956.1"/>
    </source>
</evidence>
<gene>
    <name evidence="6" type="primary">vapC</name>
    <name evidence="8" type="ORF">C1I92_23225</name>
</gene>
<keyword evidence="5 6" id="KW-0460">Magnesium</keyword>
<dbReference type="Proteomes" id="UP000248764">
    <property type="component" value="Unassembled WGS sequence"/>
</dbReference>
<dbReference type="GO" id="GO:0000287">
    <property type="term" value="F:magnesium ion binding"/>
    <property type="evidence" value="ECO:0007669"/>
    <property type="project" value="UniProtKB-UniRule"/>
</dbReference>
<dbReference type="InterPro" id="IPR022907">
    <property type="entry name" value="VapC_family"/>
</dbReference>
<dbReference type="Gene3D" id="3.40.50.1010">
    <property type="entry name" value="5'-nuclease"/>
    <property type="match status" value="1"/>
</dbReference>
<dbReference type="GO" id="GO:0090729">
    <property type="term" value="F:toxin activity"/>
    <property type="evidence" value="ECO:0007669"/>
    <property type="project" value="UniProtKB-KW"/>
</dbReference>
<proteinExistence type="inferred from homology"/>
<keyword evidence="2 6" id="KW-0540">Nuclease</keyword>
<dbReference type="AlphaFoldDB" id="A0A2W2C5F6"/>
<dbReference type="InterPro" id="IPR044153">
    <property type="entry name" value="PIN_Pae0151-like"/>
</dbReference>
<dbReference type="InterPro" id="IPR051619">
    <property type="entry name" value="TypeII_TA_RNase_PINc/VapC"/>
</dbReference>
<dbReference type="GO" id="GO:0004540">
    <property type="term" value="F:RNA nuclease activity"/>
    <property type="evidence" value="ECO:0007669"/>
    <property type="project" value="InterPro"/>
</dbReference>
<evidence type="ECO:0000256" key="6">
    <source>
        <dbReference type="HAMAP-Rule" id="MF_00265"/>
    </source>
</evidence>
<name>A0A2W2C5F6_9ACTN</name>
<keyword evidence="4 6" id="KW-0378">Hydrolase</keyword>
<dbReference type="RefSeq" id="WP_111257034.1">
    <property type="nucleotide sequence ID" value="NZ_POTW01000070.1"/>
</dbReference>
<accession>A0A2W2C5F6</accession>
<keyword evidence="6" id="KW-0800">Toxin</keyword>
<dbReference type="InterPro" id="IPR029060">
    <property type="entry name" value="PIN-like_dom_sf"/>
</dbReference>
<evidence type="ECO:0000256" key="3">
    <source>
        <dbReference type="ARBA" id="ARBA00022723"/>
    </source>
</evidence>
<dbReference type="GO" id="GO:0016787">
    <property type="term" value="F:hydrolase activity"/>
    <property type="evidence" value="ECO:0007669"/>
    <property type="project" value="UniProtKB-KW"/>
</dbReference>
<evidence type="ECO:0000256" key="5">
    <source>
        <dbReference type="ARBA" id="ARBA00022842"/>
    </source>
</evidence>
<keyword evidence="1 6" id="KW-1277">Toxin-antitoxin system</keyword>
<dbReference type="PANTHER" id="PTHR35901:SF1">
    <property type="entry name" value="EXONUCLEASE VAPC9"/>
    <property type="match status" value="1"/>
</dbReference>
<comment type="function">
    <text evidence="6">Toxic component of a toxin-antitoxin (TA) system. An RNase.</text>
</comment>
<dbReference type="HAMAP" id="MF_00265">
    <property type="entry name" value="VapC_Nob1"/>
    <property type="match status" value="1"/>
</dbReference>
<protein>
    <recommendedName>
        <fullName evidence="6">Ribonuclease VapC</fullName>
        <shortName evidence="6">RNase VapC</shortName>
        <ecNumber evidence="6">3.1.-.-</ecNumber>
    </recommendedName>
    <alternativeName>
        <fullName evidence="6">Toxin VapC</fullName>
    </alternativeName>
</protein>
<comment type="cofactor">
    <cofactor evidence="6">
        <name>Mg(2+)</name>
        <dbReference type="ChEBI" id="CHEBI:18420"/>
    </cofactor>
</comment>
<feature type="binding site" evidence="6">
    <location>
        <position position="6"/>
    </location>
    <ligand>
        <name>Mg(2+)</name>
        <dbReference type="ChEBI" id="CHEBI:18420"/>
    </ligand>
</feature>
<comment type="caution">
    <text evidence="8">The sequence shown here is derived from an EMBL/GenBank/DDBJ whole genome shotgun (WGS) entry which is preliminary data.</text>
</comment>
<evidence type="ECO:0000259" key="7">
    <source>
        <dbReference type="Pfam" id="PF01850"/>
    </source>
</evidence>
<evidence type="ECO:0000313" key="9">
    <source>
        <dbReference type="Proteomes" id="UP000248764"/>
    </source>
</evidence>
<dbReference type="PANTHER" id="PTHR35901">
    <property type="entry name" value="RIBONUCLEASE VAPC3"/>
    <property type="match status" value="1"/>
</dbReference>
<evidence type="ECO:0000256" key="2">
    <source>
        <dbReference type="ARBA" id="ARBA00022722"/>
    </source>
</evidence>
<dbReference type="SUPFAM" id="SSF88723">
    <property type="entry name" value="PIN domain-like"/>
    <property type="match status" value="1"/>
</dbReference>
<reference evidence="8 9" key="1">
    <citation type="submission" date="2018-01" db="EMBL/GenBank/DDBJ databases">
        <title>Draft genome sequence of Jiangella sp. GTF31.</title>
        <authorList>
            <person name="Sahin N."/>
            <person name="Ay H."/>
            <person name="Saygin H."/>
        </authorList>
    </citation>
    <scope>NUCLEOTIDE SEQUENCE [LARGE SCALE GENOMIC DNA]</scope>
    <source>
        <strain evidence="8 9">GTF31</strain>
    </source>
</reference>
<dbReference type="CDD" id="cd09873">
    <property type="entry name" value="PIN_Pae0151-like"/>
    <property type="match status" value="1"/>
</dbReference>
<dbReference type="InterPro" id="IPR002716">
    <property type="entry name" value="PIN_dom"/>
</dbReference>
<feature type="domain" description="PIN" evidence="7">
    <location>
        <begin position="3"/>
        <end position="120"/>
    </location>
</feature>
<organism evidence="8 9">
    <name type="scientific">Jiangella anatolica</name>
    <dbReference type="NCBI Taxonomy" id="2670374"/>
    <lineage>
        <taxon>Bacteria</taxon>
        <taxon>Bacillati</taxon>
        <taxon>Actinomycetota</taxon>
        <taxon>Actinomycetes</taxon>
        <taxon>Jiangellales</taxon>
        <taxon>Jiangellaceae</taxon>
        <taxon>Jiangella</taxon>
    </lineage>
</organism>
<keyword evidence="9" id="KW-1185">Reference proteome</keyword>
<dbReference type="EC" id="3.1.-.-" evidence="6"/>
<evidence type="ECO:0000256" key="4">
    <source>
        <dbReference type="ARBA" id="ARBA00022801"/>
    </source>
</evidence>
<dbReference type="EMBL" id="POTW01000070">
    <property type="protein sequence ID" value="PZF80956.1"/>
    <property type="molecule type" value="Genomic_DNA"/>
</dbReference>
<dbReference type="Pfam" id="PF01850">
    <property type="entry name" value="PIN"/>
    <property type="match status" value="1"/>
</dbReference>
<feature type="binding site" evidence="6">
    <location>
        <position position="96"/>
    </location>
    <ligand>
        <name>Mg(2+)</name>
        <dbReference type="ChEBI" id="CHEBI:18420"/>
    </ligand>
</feature>
<comment type="similarity">
    <text evidence="6">Belongs to the PINc/VapC protein family.</text>
</comment>
<keyword evidence="3 6" id="KW-0479">Metal-binding</keyword>